<dbReference type="Pfam" id="PF01522">
    <property type="entry name" value="Polysacc_deac_1"/>
    <property type="match status" value="1"/>
</dbReference>
<evidence type="ECO:0000259" key="1">
    <source>
        <dbReference type="PROSITE" id="PS51677"/>
    </source>
</evidence>
<dbReference type="InterPro" id="IPR050248">
    <property type="entry name" value="Polysacc_deacetylase_ArnD"/>
</dbReference>
<dbReference type="Gene3D" id="3.20.20.370">
    <property type="entry name" value="Glycoside hydrolase/deacetylase"/>
    <property type="match status" value="1"/>
</dbReference>
<accession>A0AAD0MPW4</accession>
<name>A0AAD0MPW4_MESFO</name>
<dbReference type="EMBL" id="CP022432">
    <property type="protein sequence ID" value="AVN66011.1"/>
    <property type="molecule type" value="Genomic_DNA"/>
</dbReference>
<sequence length="247" mass="29083">MKKQIYKLIIIFLMLICFIFSFISMSHNKEVNKIKTKEKVVMLTFDDGPSASADEQILDILKQYNIKATFFMTGINLEKYETEPGVKRVVDRMVNEGHTLGNHSYYHNEYINDQKQLVKELNDVNDMIIKAYAENGKIVESKDIPIRMPYLQYYRGLGYVQSKVKNPFWVRGYLGTDFLEEKTGKNEIIKQYMDNLKKGQIFVAHTRDYAKEWLPEFIESLQKKGYKFSNFTKNSESYWSNYGKLGF</sequence>
<dbReference type="AlphaFoldDB" id="A0AAD0MPW4"/>
<dbReference type="GO" id="GO:0005975">
    <property type="term" value="P:carbohydrate metabolic process"/>
    <property type="evidence" value="ECO:0007669"/>
    <property type="project" value="InterPro"/>
</dbReference>
<organism evidence="2 3">
    <name type="scientific">Mesoplasma florum</name>
    <name type="common">Acholeplasma florum</name>
    <dbReference type="NCBI Taxonomy" id="2151"/>
    <lineage>
        <taxon>Bacteria</taxon>
        <taxon>Bacillati</taxon>
        <taxon>Mycoplasmatota</taxon>
        <taxon>Mollicutes</taxon>
        <taxon>Entomoplasmatales</taxon>
        <taxon>Entomoplasmataceae</taxon>
        <taxon>Mesoplasma</taxon>
    </lineage>
</organism>
<dbReference type="CDD" id="cd10917">
    <property type="entry name" value="CE4_NodB_like_6s_7s"/>
    <property type="match status" value="1"/>
</dbReference>
<dbReference type="Proteomes" id="UP000237990">
    <property type="component" value="Chromosome"/>
</dbReference>
<dbReference type="InterPro" id="IPR002509">
    <property type="entry name" value="NODB_dom"/>
</dbReference>
<feature type="domain" description="NodB homology" evidence="1">
    <location>
        <begin position="39"/>
        <end position="229"/>
    </location>
</feature>
<dbReference type="SUPFAM" id="SSF88713">
    <property type="entry name" value="Glycoside hydrolase/deacetylase"/>
    <property type="match status" value="1"/>
</dbReference>
<reference evidence="2 3" key="1">
    <citation type="submission" date="2017-07" db="EMBL/GenBank/DDBJ databases">
        <title>Comparative genomic analysis of Mesoplasma florum.</title>
        <authorList>
            <person name="Baby V."/>
            <person name="Lachance J.-C."/>
            <person name="Gagnon J."/>
            <person name="Lucier J.-F."/>
            <person name="Matteau D."/>
            <person name="Knight T.F."/>
            <person name="Rodrigue S."/>
        </authorList>
    </citation>
    <scope>NUCLEOTIDE SEQUENCE [LARGE SCALE GENOMIC DNA]</scope>
    <source>
        <strain evidence="2 3">W12</strain>
    </source>
</reference>
<dbReference type="PROSITE" id="PS51677">
    <property type="entry name" value="NODB"/>
    <property type="match status" value="1"/>
</dbReference>
<dbReference type="GO" id="GO:0016810">
    <property type="term" value="F:hydrolase activity, acting on carbon-nitrogen (but not peptide) bonds"/>
    <property type="evidence" value="ECO:0007669"/>
    <property type="project" value="InterPro"/>
</dbReference>
<dbReference type="PANTHER" id="PTHR10587:SF125">
    <property type="entry name" value="POLYSACCHARIDE DEACETYLASE YHEN-RELATED"/>
    <property type="match status" value="1"/>
</dbReference>
<dbReference type="InterPro" id="IPR011330">
    <property type="entry name" value="Glyco_hydro/deAcase_b/a-brl"/>
</dbReference>
<gene>
    <name evidence="2" type="ORF">MflW12_6060</name>
</gene>
<evidence type="ECO:0000313" key="3">
    <source>
        <dbReference type="Proteomes" id="UP000237990"/>
    </source>
</evidence>
<dbReference type="PANTHER" id="PTHR10587">
    <property type="entry name" value="GLYCOSYL TRANSFERASE-RELATED"/>
    <property type="match status" value="1"/>
</dbReference>
<proteinExistence type="predicted"/>
<protein>
    <submittedName>
        <fullName evidence="2">Peptidoglycan N-acetylglucosamine deacetylase</fullName>
    </submittedName>
</protein>
<evidence type="ECO:0000313" key="2">
    <source>
        <dbReference type="EMBL" id="AVN66011.1"/>
    </source>
</evidence>
<dbReference type="RefSeq" id="WP_023026090.1">
    <property type="nucleotide sequence ID" value="NZ_CP022432.1"/>
</dbReference>